<comment type="caution">
    <text evidence="2">The sequence shown here is derived from an EMBL/GenBank/DDBJ whole genome shotgun (WGS) entry which is preliminary data.</text>
</comment>
<keyword evidence="1" id="KW-0812">Transmembrane</keyword>
<feature type="transmembrane region" description="Helical" evidence="1">
    <location>
        <begin position="59"/>
        <end position="79"/>
    </location>
</feature>
<keyword evidence="1" id="KW-0472">Membrane</keyword>
<keyword evidence="1" id="KW-1133">Transmembrane helix</keyword>
<protein>
    <submittedName>
        <fullName evidence="2">Uncharacterized protein</fullName>
    </submittedName>
</protein>
<organism evidence="2">
    <name type="scientific">uncultured bacterium</name>
    <name type="common">gcode 4</name>
    <dbReference type="NCBI Taxonomy" id="1234023"/>
    <lineage>
        <taxon>Bacteria</taxon>
        <taxon>environmental samples</taxon>
    </lineage>
</organism>
<evidence type="ECO:0000313" key="2">
    <source>
        <dbReference type="EMBL" id="EKE28111.1"/>
    </source>
</evidence>
<dbReference type="AlphaFoldDB" id="K2FAE9"/>
<feature type="transmembrane region" description="Helical" evidence="1">
    <location>
        <begin position="85"/>
        <end position="103"/>
    </location>
</feature>
<evidence type="ECO:0000256" key="1">
    <source>
        <dbReference type="SAM" id="Phobius"/>
    </source>
</evidence>
<reference evidence="2" key="1">
    <citation type="journal article" date="2012" name="Science">
        <title>Fermentation, hydrogen, and sulfur metabolism in multiple uncultivated bacterial phyla.</title>
        <authorList>
            <person name="Wrighton K.C."/>
            <person name="Thomas B.C."/>
            <person name="Sharon I."/>
            <person name="Miller C.S."/>
            <person name="Castelle C.J."/>
            <person name="VerBerkmoes N.C."/>
            <person name="Wilkins M.J."/>
            <person name="Hettich R.L."/>
            <person name="Lipton M.S."/>
            <person name="Williams K.H."/>
            <person name="Long P.E."/>
            <person name="Banfield J.F."/>
        </authorList>
    </citation>
    <scope>NUCLEOTIDE SEQUENCE [LARGE SCALE GENOMIC DNA]</scope>
</reference>
<gene>
    <name evidence="2" type="ORF">ACD_3C00100G0016</name>
</gene>
<proteinExistence type="predicted"/>
<dbReference type="EMBL" id="AMFJ01000374">
    <property type="protein sequence ID" value="EKE28111.1"/>
    <property type="molecule type" value="Genomic_DNA"/>
</dbReference>
<feature type="transmembrane region" description="Helical" evidence="1">
    <location>
        <begin position="20"/>
        <end position="39"/>
    </location>
</feature>
<sequence length="140" mass="17110">MFMELQIFKIWCRRNRQQTIFNWFVNQFWIITIWSVFLLRKRGGNMYIFSWRWELRMWIRFLLLQIISCIIFFPTVFLLNTFIPNVGVDLATAFVPVMLFIWASQTHWSKVDSEKELQARERVRKEGQEKGLCENCKICM</sequence>
<name>K2FAE9_9BACT</name>
<accession>K2FAE9</accession>